<feature type="region of interest" description="Disordered" evidence="7">
    <location>
        <begin position="249"/>
        <end position="295"/>
    </location>
</feature>
<proteinExistence type="inferred from homology"/>
<evidence type="ECO:0000256" key="1">
    <source>
        <dbReference type="ARBA" id="ARBA00004245"/>
    </source>
</evidence>
<dbReference type="GO" id="GO:0000022">
    <property type="term" value="P:mitotic spindle elongation"/>
    <property type="evidence" value="ECO:0007669"/>
    <property type="project" value="UniProtKB-ARBA"/>
</dbReference>
<feature type="domain" description="Phospholipid/glycerol acyltransferase" evidence="9">
    <location>
        <begin position="2247"/>
        <end position="2467"/>
    </location>
</feature>
<evidence type="ECO:0000256" key="6">
    <source>
        <dbReference type="PROSITE-ProRule" id="PRU00103"/>
    </source>
</evidence>
<dbReference type="PROSITE" id="PS50077">
    <property type="entry name" value="HEAT_REPEAT"/>
    <property type="match status" value="1"/>
</dbReference>
<accession>A0A8H7IIX2</accession>
<feature type="compositionally biased region" description="Basic and acidic residues" evidence="7">
    <location>
        <begin position="568"/>
        <end position="580"/>
    </location>
</feature>
<dbReference type="InterPro" id="IPR011989">
    <property type="entry name" value="ARM-like"/>
</dbReference>
<sequence length="3047" mass="330338">MDGAPPPEEDFSGIPIGERLVHKNWKARVHGYEALVKVFQATASEDDPAFRPYISNSDLLKKIATDANAVAQEKGLEAILALVEFAGESAARTRDAVIPALVDKCYGSARAGTKTKAIELTLRYVEIDNGGEAVVVRDILSQAGIVFDHSHPQNDLIPGLSAKQPKTVLGTVTALREIISAYGPKVVPPKMVLKNLPKIFGHTDKNVRAEGTGLTQALYTYLGPALQPFLSELKPVQIKELTEGFEALDKESKGQGTGAQTRWTKAQARERQAAAERAEEAEEAGGDGGGEPEAAVDPMDFIEAADIMPKVPNNFQEAMGSSKWKDRKEALDALLEVLKATPKVADSDGHGELAKALAKRMSDANIMCVIAAANCIEALAKGVGKSFGRHRASLINPMLERLKERKANVTDAIGSGLDAVFATTTLPEVTEDILNSLKSKNPQVKEGTLKFLNRSLATTRIPPAKDDVKPLSTQLAALLEDSDEKVRTGAAEGLGLTMKIVGERALNPVMESMDDIRKAKVKEAFEKAQVKCKATAAPPPKPPPAAVAPPKKKKAAPPPKPDMVFDDVPPKDSPAKKPDIIEEMAPPKAKVPARFLKKGPAAAAEKPPAEKSTAPAPAASKKLPPAVTAASAKSAKATPAAATDTFKYKFTPRMRTLWKARLAALEEMSTWLDGELSGDGVESELVFRFLGKKPGWNEKNFQVSAKVYALMAMLAERSSTFSKGSAALAIPHLAEKLGDAKLKKPAGDLLSTFAEKKHHYHSIRLDFQAESPQKLVADSLTWVKQALTDFGIAGLSMRSLIDFLKTCLQNSNAAVRSSATATLVTVRLFAGTAIKDFMEDLNPQLLATIDSEFSKVDGQSPPEPTRFSADVAAAPTSGSAGGGGGDVMDELFPRVDLDKLVGATSIVTDAKSDQWKVRKEALELLQSILDTKANQRLKPNGYALDSRLNIGQVLKARVADTNKVVQALALDIITRISNGMNKPFEKYTKLLTLPVATVLSDQKANVRALGVSTLNAMATACEGLDSMCGSLGTALETGNPVQRGALLGWLADWFKTHEPSNSLDLTSWASPIVLCLEDRNADVRKGAQAVLPIVIARAGYDYFYLSYKPLVAPLLLLPPPLPLPRRSSYHQTCRQSRSSCCESGRCSRIPPASPAQSGAPKSAISGRAPGGTGRRMMPLNAAARTDSRAETEERPGSSASIRAPLKAGALKRPAAPAKAVTPVASGSAPFVTASMEAKNSRLAKDGSKWVIESGPTRKDLVDMLQHQMEPHVSKELLNYLFSHDHNAVNDYITGLGILADAFADGISGDERLGLPIDDLKAMLLANQDLALKYASLRVHEPQPNLIVRCVDVVDQVLAFMSAEKYMMPDNEALAFVPTYIHKLGDAREAVRIRVQGIIQNLQLVFPTSRLFSILLEHGTRSKVAKTRQGTLDELASILKKSGIRACDPAKAFPAIASLISDKDPYVRKSTLTVIAEGYVLVGDKIWKYLGPLSGKDKTQVEERLRRTTTLAQPPSPAKPEVAPVPAIARLTGGAPRAGSPGPGLRYGGIPRPASPAVSTRAANPSSPTHSTRPHSPAALSTVGRPSSPTTSKLPQTLGAGPSSPVRSKGLMPPSRLSLPRTKGNSLRQTDLEPRPESVANGNRPEIGSLQGNETSSLEDVTKIISNILSNDPGRSVDALKAIQNVLEVPSDQAPLSKGFRDLADHTEGLVETIVIQMSQTFERTEDVHNPATYRLMKHLIQTCNAICDHAVLLESLSVDSLQSLLEELTMRLLQTDDTRDQKVKDLSRFLNMVILRLFNTGRKISVLRALFNLLLQLTKPFPANGTTGDAKEAKVAELVLKCVWKLARNIPTDLQKGAIDPIELLPALETFLQTIPPNDWRQRSANKVPCGDMPLRTIKVIIQHIVAHYADEVYELLSAAFDDPSATIIYPYVFRILNSAEKQLASESGRPRSGTNGSTRSVSPDRQLARPPTSFYPPTSNGASSIAPTHYQPGARSSSANSRSPSLNGGGGFQGPPIEEPDPDARLDEILGHISSETTGALHKEGITELHHFLKAHPHKKARVDQLLDQTGPSFRKYIYRALASRAAEDEERNSAVAETLNRLESVRRERDSVPSSPTNRSMTSSRRISGGPEYPQADEALSRLHNIFNYHSKPTNGSHRPTSSRQIISANMMPPPPNHVHHQPLTTFPSLHDLTPWKSWSSVAAMNSKSLAYDGALFFLRVVINIFFREIRPRGAFNVPKDGPVIFVAAPHHNQFLDPILLASEIYRESHRRVSFLTAAKSMNRWFIGFLASLMNSIPVARAADYAAPGTGLVALSSDDPCLVIGTGTHFTSELAPRKQILLPRSVGSVVAEVIEVLSDTEARIKREFGGEQGKSTTRIREQVEQDGKPGLTFKILPYVDQQEMYGHVFRCLQDGGCIGIFPEGGSHDRTDLLPLKAGVSVMALGAMAANPDLRVRIIPVGLSYFHAHRFRSRAVVEFGSPIDVPKELVDLFRSGGSSKREASSKFLDIIYNGLKTVTVRAPDFDTLMLVQAGRRLYKTPGQHLTLGQVVELNKRFIEGYLHFKDEPRVQALRKSVLEYNRSLRDLGIRDHQVPTARRATWKTLGLLVYRVGLLAVWTAFSLPGVILNGPIFILASILSRKKAKEALAASTVKVAGRDVMASWKVLISLGVTPFLYTFYAILATIVVARAGAPLSYQLWTPFLVMAALPLIGYSALKFGEAGMDVLKSLRPLVVQLIPGQTKQLERVKRQRAAIANELVECINEYGPKLWDDFDEFRILVPSASVPPSTGTPGIWRRKTAVGGVDAQGNLLVHPMKWLDERLFGWSHSARRGTSAWAGGVTSHGPSAMPSPEASDSEDNGDYEHVLGYLPHLGVKDGTRSTGRSRSTSYADLQSIRKGDIAPGPSPSSPTEDLRSRSRSDVNLAHLAPVYHNRRSGPSSPVRNALALSSMPPPITIPAASESIATASTASHSPTNTSFSYVMADAPQSASRESPRQRRMSLNDGVYVQRLAQMPKTELFEEATEEINRENISRRRQGYGDTQDDV</sequence>
<dbReference type="Gene3D" id="1.25.10.10">
    <property type="entry name" value="Leucine-rich Repeat Variant"/>
    <property type="match status" value="5"/>
</dbReference>
<feature type="domain" description="TOG" evidence="10">
    <location>
        <begin position="2"/>
        <end position="254"/>
    </location>
</feature>
<name>A0A8H7IIX2_9AGAM</name>
<evidence type="ECO:0000313" key="12">
    <source>
        <dbReference type="Proteomes" id="UP000614334"/>
    </source>
</evidence>
<evidence type="ECO:0000313" key="11">
    <source>
        <dbReference type="EMBL" id="KAF8759927.1"/>
    </source>
</evidence>
<gene>
    <name evidence="11" type="ORF">RHS01_01646</name>
</gene>
<feature type="compositionally biased region" description="Polar residues" evidence="7">
    <location>
        <begin position="1953"/>
        <end position="1964"/>
    </location>
</feature>
<evidence type="ECO:0000256" key="2">
    <source>
        <dbReference type="ARBA" id="ARBA00022490"/>
    </source>
</evidence>
<feature type="compositionally biased region" description="Polar residues" evidence="7">
    <location>
        <begin position="2114"/>
        <end position="2128"/>
    </location>
</feature>
<dbReference type="Proteomes" id="UP000614334">
    <property type="component" value="Unassembled WGS sequence"/>
</dbReference>
<feature type="compositionally biased region" description="Low complexity" evidence="7">
    <location>
        <begin position="1993"/>
        <end position="2007"/>
    </location>
</feature>
<feature type="compositionally biased region" description="Low complexity" evidence="7">
    <location>
        <begin position="2881"/>
        <end position="2890"/>
    </location>
</feature>
<evidence type="ECO:0000256" key="3">
    <source>
        <dbReference type="ARBA" id="ARBA00022737"/>
    </source>
</evidence>
<feature type="compositionally biased region" description="Low complexity" evidence="7">
    <location>
        <begin position="598"/>
        <end position="625"/>
    </location>
</feature>
<dbReference type="InterPro" id="IPR034085">
    <property type="entry name" value="TOG"/>
</dbReference>
<dbReference type="GO" id="GO:0044732">
    <property type="term" value="C:mitotic spindle pole body"/>
    <property type="evidence" value="ECO:0007669"/>
    <property type="project" value="UniProtKB-ARBA"/>
</dbReference>
<organism evidence="11 12">
    <name type="scientific">Rhizoctonia solani</name>
    <dbReference type="NCBI Taxonomy" id="456999"/>
    <lineage>
        <taxon>Eukaryota</taxon>
        <taxon>Fungi</taxon>
        <taxon>Dikarya</taxon>
        <taxon>Basidiomycota</taxon>
        <taxon>Agaricomycotina</taxon>
        <taxon>Agaricomycetes</taxon>
        <taxon>Cantharellales</taxon>
        <taxon>Ceratobasidiaceae</taxon>
        <taxon>Rhizoctonia</taxon>
    </lineage>
</organism>
<feature type="compositionally biased region" description="Polar residues" evidence="7">
    <location>
        <begin position="1583"/>
        <end position="1594"/>
    </location>
</feature>
<evidence type="ECO:0000259" key="9">
    <source>
        <dbReference type="SMART" id="SM00563"/>
    </source>
</evidence>
<dbReference type="InterPro" id="IPR016024">
    <property type="entry name" value="ARM-type_fold"/>
</dbReference>
<dbReference type="InterPro" id="IPR002123">
    <property type="entry name" value="Plipid/glycerol_acylTrfase"/>
</dbReference>
<keyword evidence="8" id="KW-0472">Membrane</keyword>
<dbReference type="InterPro" id="IPR048491">
    <property type="entry name" value="XMAP215_CLASP_TOG"/>
</dbReference>
<comment type="subcellular location">
    <subcellularLocation>
        <location evidence="1">Cytoplasm</location>
        <location evidence="1">Cytoskeleton</location>
    </subcellularLocation>
</comment>
<feature type="compositionally biased region" description="Pro residues" evidence="7">
    <location>
        <begin position="537"/>
        <end position="547"/>
    </location>
</feature>
<feature type="region of interest" description="Disordered" evidence="7">
    <location>
        <begin position="2103"/>
        <end position="2134"/>
    </location>
</feature>
<keyword evidence="2" id="KW-0963">Cytoplasm</keyword>
<dbReference type="GO" id="GO:0030951">
    <property type="term" value="P:establishment or maintenance of microtubule cytoskeleton polarity"/>
    <property type="evidence" value="ECO:0007669"/>
    <property type="project" value="InterPro"/>
</dbReference>
<dbReference type="SMART" id="SM00563">
    <property type="entry name" value="PlsC"/>
    <property type="match status" value="1"/>
</dbReference>
<dbReference type="GO" id="GO:0046785">
    <property type="term" value="P:microtubule polymerization"/>
    <property type="evidence" value="ECO:0007669"/>
    <property type="project" value="InterPro"/>
</dbReference>
<feature type="region of interest" description="Disordered" evidence="7">
    <location>
        <begin position="1142"/>
        <end position="1200"/>
    </location>
</feature>
<dbReference type="CDD" id="cd07992">
    <property type="entry name" value="LPLAT_AAK14816-like"/>
    <property type="match status" value="1"/>
</dbReference>
<keyword evidence="3" id="KW-0677">Repeat</keyword>
<feature type="compositionally biased region" description="Basic and acidic residues" evidence="7">
    <location>
        <begin position="1185"/>
        <end position="1195"/>
    </location>
</feature>
<feature type="domain" description="TOG" evidence="10">
    <location>
        <begin position="300"/>
        <end position="534"/>
    </location>
</feature>
<evidence type="ECO:0000256" key="5">
    <source>
        <dbReference type="ARBA" id="ARBA00025722"/>
    </source>
</evidence>
<dbReference type="FunFam" id="1.25.10.10:FF:000019">
    <property type="entry name" value="Cytoskeleton-associated protein 5"/>
    <property type="match status" value="1"/>
</dbReference>
<dbReference type="GO" id="GO:0099070">
    <property type="term" value="C:static microtubule bundle"/>
    <property type="evidence" value="ECO:0007669"/>
    <property type="project" value="UniProtKB-ARBA"/>
</dbReference>
<dbReference type="SUPFAM" id="SSF48371">
    <property type="entry name" value="ARM repeat"/>
    <property type="match status" value="3"/>
</dbReference>
<comment type="caution">
    <text evidence="11">The sequence shown here is derived from an EMBL/GenBank/DDBJ whole genome shotgun (WGS) entry which is preliminary data.</text>
</comment>
<dbReference type="GO" id="GO:0005881">
    <property type="term" value="C:cytoplasmic microtubule"/>
    <property type="evidence" value="ECO:0007669"/>
    <property type="project" value="UniProtKB-ARBA"/>
</dbReference>
<dbReference type="GO" id="GO:1990498">
    <property type="term" value="C:mitotic spindle microtubule"/>
    <property type="evidence" value="ECO:0007669"/>
    <property type="project" value="UniProtKB-ARBA"/>
</dbReference>
<feature type="transmembrane region" description="Helical" evidence="8">
    <location>
        <begin position="2698"/>
        <end position="2718"/>
    </location>
</feature>
<dbReference type="Pfam" id="PF01553">
    <property type="entry name" value="Acyltransferase"/>
    <property type="match status" value="1"/>
</dbReference>
<feature type="region of interest" description="Disordered" evidence="7">
    <location>
        <begin position="532"/>
        <end position="625"/>
    </location>
</feature>
<dbReference type="GO" id="GO:0051315">
    <property type="term" value="P:attachment of mitotic spindle microtubules to kinetochore"/>
    <property type="evidence" value="ECO:0007669"/>
    <property type="project" value="UniProtKB-ARBA"/>
</dbReference>
<dbReference type="InterPro" id="IPR021133">
    <property type="entry name" value="HEAT_type_2"/>
</dbReference>
<comment type="similarity">
    <text evidence="5">Belongs to the TOG/XMAP215 family.</text>
</comment>
<feature type="domain" description="TOG" evidence="10">
    <location>
        <begin position="1262"/>
        <end position="1513"/>
    </location>
</feature>
<protein>
    <submittedName>
        <fullName evidence="11">Microtubule associated protein</fullName>
    </submittedName>
</protein>
<dbReference type="GO" id="GO:0016746">
    <property type="term" value="F:acyltransferase activity"/>
    <property type="evidence" value="ECO:0007669"/>
    <property type="project" value="InterPro"/>
</dbReference>
<feature type="region of interest" description="Disordered" evidence="7">
    <location>
        <begin position="1945"/>
        <end position="2025"/>
    </location>
</feature>
<dbReference type="GO" id="GO:0061863">
    <property type="term" value="F:microtubule plus end polymerase"/>
    <property type="evidence" value="ECO:0007669"/>
    <property type="project" value="InterPro"/>
</dbReference>
<feature type="region of interest" description="Disordered" evidence="7">
    <location>
        <begin position="1496"/>
        <end position="1654"/>
    </location>
</feature>
<keyword evidence="8" id="KW-0812">Transmembrane</keyword>
<feature type="domain" description="TOG" evidence="10">
    <location>
        <begin position="890"/>
        <end position="1123"/>
    </location>
</feature>
<evidence type="ECO:0000256" key="8">
    <source>
        <dbReference type="SAM" id="Phobius"/>
    </source>
</evidence>
<evidence type="ECO:0000256" key="7">
    <source>
        <dbReference type="SAM" id="MobiDB-lite"/>
    </source>
</evidence>
<dbReference type="Pfam" id="PF21041">
    <property type="entry name" value="XMAP215_CLASP_TOG"/>
    <property type="match status" value="3"/>
</dbReference>
<dbReference type="FunFam" id="1.25.10.10:FF:000063">
    <property type="entry name" value="Putative cytoskeleton-associated protein 5"/>
    <property type="match status" value="1"/>
</dbReference>
<feature type="repeat" description="HEAT" evidence="6">
    <location>
        <begin position="471"/>
        <end position="508"/>
    </location>
</feature>
<feature type="region of interest" description="Disordered" evidence="7">
    <location>
        <begin position="2836"/>
        <end position="2920"/>
    </location>
</feature>
<feature type="domain" description="TOG" evidence="10">
    <location>
        <begin position="636"/>
        <end position="862"/>
    </location>
</feature>
<feature type="compositionally biased region" description="Basic and acidic residues" evidence="7">
    <location>
        <begin position="1496"/>
        <end position="1505"/>
    </location>
</feature>
<feature type="compositionally biased region" description="Low complexity" evidence="7">
    <location>
        <begin position="1564"/>
        <end position="1576"/>
    </location>
</feature>
<feature type="compositionally biased region" description="Basic and acidic residues" evidence="7">
    <location>
        <begin position="267"/>
        <end position="278"/>
    </location>
</feature>
<evidence type="ECO:0000256" key="4">
    <source>
        <dbReference type="ARBA" id="ARBA00023212"/>
    </source>
</evidence>
<dbReference type="GO" id="GO:1990571">
    <property type="term" value="P:meiotic centromere clustering"/>
    <property type="evidence" value="ECO:0007669"/>
    <property type="project" value="UniProtKB-ARBA"/>
</dbReference>
<keyword evidence="8" id="KW-1133">Transmembrane helix</keyword>
<feature type="region of interest" description="Disordered" evidence="7">
    <location>
        <begin position="2929"/>
        <end position="2948"/>
    </location>
</feature>
<dbReference type="SMART" id="SM01349">
    <property type="entry name" value="TOG"/>
    <property type="match status" value="5"/>
</dbReference>
<dbReference type="PANTHER" id="PTHR12609">
    <property type="entry name" value="MICROTUBULE ASSOCIATED PROTEIN XMAP215"/>
    <property type="match status" value="1"/>
</dbReference>
<dbReference type="EMBL" id="JACYCF010000002">
    <property type="protein sequence ID" value="KAF8759927.1"/>
    <property type="molecule type" value="Genomic_DNA"/>
</dbReference>
<dbReference type="InterPro" id="IPR045110">
    <property type="entry name" value="XMAP215"/>
</dbReference>
<keyword evidence="4" id="KW-0206">Cytoskeleton</keyword>
<dbReference type="GO" id="GO:0051010">
    <property type="term" value="F:microtubule plus-end binding"/>
    <property type="evidence" value="ECO:0007669"/>
    <property type="project" value="InterPro"/>
</dbReference>
<evidence type="ECO:0000259" key="10">
    <source>
        <dbReference type="SMART" id="SM01349"/>
    </source>
</evidence>
<feature type="transmembrane region" description="Helical" evidence="8">
    <location>
        <begin position="2609"/>
        <end position="2637"/>
    </location>
</feature>
<feature type="compositionally biased region" description="Polar residues" evidence="7">
    <location>
        <begin position="1976"/>
        <end position="1987"/>
    </location>
</feature>
<reference evidence="11" key="1">
    <citation type="submission" date="2020-09" db="EMBL/GenBank/DDBJ databases">
        <title>Comparative genome analyses of four rice-infecting Rhizoctonia solani isolates reveal extensive enrichment of homogalacturonan modification genes.</title>
        <authorList>
            <person name="Lee D.-Y."/>
            <person name="Jeon J."/>
            <person name="Kim K.-T."/>
            <person name="Cheong K."/>
            <person name="Song H."/>
            <person name="Choi G."/>
            <person name="Ko J."/>
            <person name="Opiyo S.O."/>
            <person name="Zuo S."/>
            <person name="Madhav S."/>
            <person name="Lee Y.-H."/>
            <person name="Wang G.-L."/>
        </authorList>
    </citation>
    <scope>NUCLEOTIDE SEQUENCE</scope>
    <source>
        <strain evidence="11">AG1-IA B2</strain>
    </source>
</reference>
<feature type="transmembrane region" description="Helical" evidence="8">
    <location>
        <begin position="2667"/>
        <end position="2692"/>
    </location>
</feature>